<protein>
    <submittedName>
        <fullName evidence="2">Uncharacterized protein</fullName>
    </submittedName>
</protein>
<feature type="region of interest" description="Disordered" evidence="1">
    <location>
        <begin position="47"/>
        <end position="70"/>
    </location>
</feature>
<dbReference type="Proteomes" id="UP000020406">
    <property type="component" value="Unassembled WGS sequence"/>
</dbReference>
<dbReference type="KEGG" id="xtw:AB672_06685"/>
<sequence length="70" mass="7845">MRCSDVQRLTFGWRFLALLTCRVVPGGLDQLNAVILKRRYCMCPMSDGAHAGKKGSTRSKTSTGPMRRTR</sequence>
<accession>Z9JHA5</accession>
<dbReference type="RefSeq" id="WP_038271571.1">
    <property type="nucleotide sequence ID" value="NZ_JAJPPQ010000001.1"/>
</dbReference>
<gene>
    <name evidence="2" type="ORF">AF72_08935</name>
</gene>
<evidence type="ECO:0000313" key="2">
    <source>
        <dbReference type="EMBL" id="EWS77795.1"/>
    </source>
</evidence>
<comment type="caution">
    <text evidence="2">The sequence shown here is derived from an EMBL/GenBank/DDBJ whole genome shotgun (WGS) entry which is preliminary data.</text>
</comment>
<name>Z9JHA5_9GAMM</name>
<reference evidence="2 3" key="1">
    <citation type="journal article" date="2014" name="Genome Announc.">
        <title>Draft Genome Sequence of Xylella fastidiosa Pear Leaf Scorch Strain in Taiwan.</title>
        <authorList>
            <person name="Su C.C."/>
            <person name="Deng W.L."/>
            <person name="Jan F.J."/>
            <person name="Chang C.J."/>
            <person name="Huang H."/>
            <person name="Chen J."/>
        </authorList>
    </citation>
    <scope>NUCLEOTIDE SEQUENCE [LARGE SCALE GENOMIC DNA]</scope>
    <source>
        <strain evidence="2 3">PLS229</strain>
    </source>
</reference>
<evidence type="ECO:0000313" key="3">
    <source>
        <dbReference type="Proteomes" id="UP000020406"/>
    </source>
</evidence>
<proteinExistence type="predicted"/>
<evidence type="ECO:0000256" key="1">
    <source>
        <dbReference type="SAM" id="MobiDB-lite"/>
    </source>
</evidence>
<dbReference type="AlphaFoldDB" id="Z9JHA5"/>
<dbReference type="EMBL" id="JDSQ01000014">
    <property type="protein sequence ID" value="EWS77795.1"/>
    <property type="molecule type" value="Genomic_DNA"/>
</dbReference>
<organism evidence="2 3">
    <name type="scientific">Xylella taiwanensis</name>
    <dbReference type="NCBI Taxonomy" id="1444770"/>
    <lineage>
        <taxon>Bacteria</taxon>
        <taxon>Pseudomonadati</taxon>
        <taxon>Pseudomonadota</taxon>
        <taxon>Gammaproteobacteria</taxon>
        <taxon>Lysobacterales</taxon>
        <taxon>Lysobacteraceae</taxon>
        <taxon>Xylella</taxon>
    </lineage>
</organism>